<evidence type="ECO:0000256" key="2">
    <source>
        <dbReference type="ARBA" id="ARBA00022801"/>
    </source>
</evidence>
<feature type="domain" description="Nudix hydrolase" evidence="4">
    <location>
        <begin position="2"/>
        <end position="133"/>
    </location>
</feature>
<dbReference type="PROSITE" id="PS51462">
    <property type="entry name" value="NUDIX"/>
    <property type="match status" value="1"/>
</dbReference>
<evidence type="ECO:0000259" key="4">
    <source>
        <dbReference type="PROSITE" id="PS51462"/>
    </source>
</evidence>
<dbReference type="PROSITE" id="PS00893">
    <property type="entry name" value="NUDIX_BOX"/>
    <property type="match status" value="1"/>
</dbReference>
<gene>
    <name evidence="5" type="ORF">PAESOLCIP111_02921</name>
</gene>
<accession>A0A916K496</accession>
<keyword evidence="2" id="KW-0378">Hydrolase</keyword>
<evidence type="ECO:0000256" key="3">
    <source>
        <dbReference type="ARBA" id="ARBA00022842"/>
    </source>
</evidence>
<dbReference type="Pfam" id="PF00293">
    <property type="entry name" value="NUDIX"/>
    <property type="match status" value="1"/>
</dbReference>
<dbReference type="Proteomes" id="UP000693672">
    <property type="component" value="Unassembled WGS sequence"/>
</dbReference>
<keyword evidence="3" id="KW-0460">Magnesium</keyword>
<dbReference type="PANTHER" id="PTHR43046:SF12">
    <property type="entry name" value="GDP-MANNOSE MANNOSYL HYDROLASE"/>
    <property type="match status" value="1"/>
</dbReference>
<reference evidence="5" key="1">
    <citation type="submission" date="2021-06" db="EMBL/GenBank/DDBJ databases">
        <authorList>
            <person name="Criscuolo A."/>
        </authorList>
    </citation>
    <scope>NUCLEOTIDE SEQUENCE</scope>
    <source>
        <strain evidence="5">CIP111600</strain>
    </source>
</reference>
<dbReference type="CDD" id="cd02883">
    <property type="entry name" value="NUDIX_Hydrolase"/>
    <property type="match status" value="1"/>
</dbReference>
<organism evidence="5 6">
    <name type="scientific">Paenibacillus solanacearum</name>
    <dbReference type="NCBI Taxonomy" id="2048548"/>
    <lineage>
        <taxon>Bacteria</taxon>
        <taxon>Bacillati</taxon>
        <taxon>Bacillota</taxon>
        <taxon>Bacilli</taxon>
        <taxon>Bacillales</taxon>
        <taxon>Paenibacillaceae</taxon>
        <taxon>Paenibacillus</taxon>
    </lineage>
</organism>
<name>A0A916K496_9BACL</name>
<dbReference type="InterPro" id="IPR020084">
    <property type="entry name" value="NUDIX_hydrolase_CS"/>
</dbReference>
<comment type="cofactor">
    <cofactor evidence="1">
        <name>Mg(2+)</name>
        <dbReference type="ChEBI" id="CHEBI:18420"/>
    </cofactor>
</comment>
<dbReference type="PANTHER" id="PTHR43046">
    <property type="entry name" value="GDP-MANNOSE MANNOSYL HYDROLASE"/>
    <property type="match status" value="1"/>
</dbReference>
<sequence length="143" mass="15686">MKRVDVASALIYDRSKHKLLMVKNTKKDSSYWSLPGGAVEANETLAQAVVRETKEETGYEIESAGIYSVREVFFAGSGHHAIIFTFLARITGGAMEVDDPDGDITEVRWMDLREANALMPGLPDITIASLDTLSALYRFEAGG</sequence>
<dbReference type="EMBL" id="CAJVAS010000011">
    <property type="protein sequence ID" value="CAG7627484.1"/>
    <property type="molecule type" value="Genomic_DNA"/>
</dbReference>
<evidence type="ECO:0000313" key="6">
    <source>
        <dbReference type="Proteomes" id="UP000693672"/>
    </source>
</evidence>
<protein>
    <recommendedName>
        <fullName evidence="4">Nudix hydrolase domain-containing protein</fullName>
    </recommendedName>
</protein>
<keyword evidence="6" id="KW-1185">Reference proteome</keyword>
<evidence type="ECO:0000256" key="1">
    <source>
        <dbReference type="ARBA" id="ARBA00001946"/>
    </source>
</evidence>
<dbReference type="GO" id="GO:0016787">
    <property type="term" value="F:hydrolase activity"/>
    <property type="evidence" value="ECO:0007669"/>
    <property type="project" value="UniProtKB-KW"/>
</dbReference>
<dbReference type="AlphaFoldDB" id="A0A916K496"/>
<comment type="caution">
    <text evidence="5">The sequence shown here is derived from an EMBL/GenBank/DDBJ whole genome shotgun (WGS) entry which is preliminary data.</text>
</comment>
<evidence type="ECO:0000313" key="5">
    <source>
        <dbReference type="EMBL" id="CAG7627484.1"/>
    </source>
</evidence>
<dbReference type="InterPro" id="IPR000086">
    <property type="entry name" value="NUDIX_hydrolase_dom"/>
</dbReference>
<proteinExistence type="predicted"/>